<keyword evidence="1" id="KW-1133">Transmembrane helix</keyword>
<proteinExistence type="predicted"/>
<comment type="caution">
    <text evidence="2">The sequence shown here is derived from an EMBL/GenBank/DDBJ whole genome shotgun (WGS) entry which is preliminary data.</text>
</comment>
<keyword evidence="1" id="KW-0472">Membrane</keyword>
<protein>
    <submittedName>
        <fullName evidence="3">DUF2510 domain-containing protein</fullName>
    </submittedName>
</protein>
<gene>
    <name evidence="3" type="ORF">F6W70_14390</name>
    <name evidence="2" type="ORF">MLI01_24200</name>
</gene>
<dbReference type="Proteomes" id="UP000317410">
    <property type="component" value="Unassembled WGS sequence"/>
</dbReference>
<dbReference type="EMBL" id="BJNQ01000017">
    <property type="protein sequence ID" value="GEC76275.1"/>
    <property type="molecule type" value="Genomic_DNA"/>
</dbReference>
<accession>A0A4Y4B6N8</accession>
<evidence type="ECO:0000313" key="5">
    <source>
        <dbReference type="Proteomes" id="UP000436027"/>
    </source>
</evidence>
<name>A0A4Y4B6N8_MICMQ</name>
<dbReference type="EMBL" id="WAAQ01000002">
    <property type="protein sequence ID" value="KAB1883775.1"/>
    <property type="molecule type" value="Genomic_DNA"/>
</dbReference>
<feature type="transmembrane region" description="Helical" evidence="1">
    <location>
        <begin position="51"/>
        <end position="71"/>
    </location>
</feature>
<organism evidence="2 4">
    <name type="scientific">Microbacterium maritypicum</name>
    <name type="common">Microbacterium liquefaciens</name>
    <dbReference type="NCBI Taxonomy" id="33918"/>
    <lineage>
        <taxon>Bacteria</taxon>
        <taxon>Bacillati</taxon>
        <taxon>Actinomycetota</taxon>
        <taxon>Actinomycetes</taxon>
        <taxon>Micrococcales</taxon>
        <taxon>Microbacteriaceae</taxon>
        <taxon>Microbacterium</taxon>
    </lineage>
</organism>
<evidence type="ECO:0000256" key="1">
    <source>
        <dbReference type="SAM" id="Phobius"/>
    </source>
</evidence>
<dbReference type="Proteomes" id="UP000436027">
    <property type="component" value="Unassembled WGS sequence"/>
</dbReference>
<reference evidence="2 4" key="1">
    <citation type="submission" date="2019-06" db="EMBL/GenBank/DDBJ databases">
        <title>Whole genome shotgun sequence of Microbacterium liquefaciens NBRC 15037.</title>
        <authorList>
            <person name="Hosoyama A."/>
            <person name="Uohara A."/>
            <person name="Ohji S."/>
            <person name="Ichikawa N."/>
        </authorList>
    </citation>
    <scope>NUCLEOTIDE SEQUENCE [LARGE SCALE GENOMIC DNA]</scope>
    <source>
        <strain evidence="2 4">NBRC 15037</strain>
    </source>
</reference>
<sequence>MRDDGIPAGWFDTRRRGTRRWWDGTRWTPHITVHGRRTTLAEDSAAVRRQLLVSELVLAAVLVGAILIALWGSLPVLVVRPVIVATGAALVVLPFLITRQLRRAALPARRAGVPARR</sequence>
<keyword evidence="1" id="KW-0812">Transmembrane</keyword>
<evidence type="ECO:0000313" key="2">
    <source>
        <dbReference type="EMBL" id="GEC76275.1"/>
    </source>
</evidence>
<feature type="transmembrane region" description="Helical" evidence="1">
    <location>
        <begin position="77"/>
        <end position="97"/>
    </location>
</feature>
<evidence type="ECO:0000313" key="3">
    <source>
        <dbReference type="EMBL" id="KAB1883775.1"/>
    </source>
</evidence>
<dbReference type="RefSeq" id="WP_141387190.1">
    <property type="nucleotide sequence ID" value="NZ_BAAAIN010000001.1"/>
</dbReference>
<evidence type="ECO:0000313" key="4">
    <source>
        <dbReference type="Proteomes" id="UP000317410"/>
    </source>
</evidence>
<reference evidence="3 5" key="2">
    <citation type="submission" date="2019-09" db="EMBL/GenBank/DDBJ databases">
        <title>Whole genome sequencing of Microbacterium maritypicum.</title>
        <authorList>
            <person name="Lenchi N."/>
        </authorList>
    </citation>
    <scope>NUCLEOTIDE SEQUENCE [LARGE SCALE GENOMIC DNA]</scope>
    <source>
        <strain evidence="3 5">DSM 12512</strain>
    </source>
</reference>
<dbReference type="AlphaFoldDB" id="A0A4Y4B6N8"/>